<gene>
    <name evidence="1" type="ORF">Vadar_028978</name>
</gene>
<proteinExistence type="predicted"/>
<sequence>MFSEHEHEHQVDKSLISLVKSDKAGLYIRDFHGRWVLVDGDLGPHEVIVCSGLALYQATASYISPALMRTEIGNLHGNMFGRCSLAFKLMPKSMASLNCSEMRAAGLGVEPQFQLAVPVEDFMLRSHPTNQVVVVYASDATGKGISGSQSKTTLSYTPDTLRSYIESSAKSYASTKENVNRRAISEPVLQQVVTEQERAAKIHDFCFGVPFDQAQHMSCLLESLETRKIKQLRCKSQKNWDNRLFSKEDMEVLWPQKQDATVKRECMKRRGEMIEIWEVEDGATN</sequence>
<accession>A0ACB7YRJ7</accession>
<evidence type="ECO:0000313" key="2">
    <source>
        <dbReference type="Proteomes" id="UP000828048"/>
    </source>
</evidence>
<reference evidence="1 2" key="1">
    <citation type="journal article" date="2021" name="Hortic Res">
        <title>High-quality reference genome and annotation aids understanding of berry development for evergreen blueberry (Vaccinium darrowii).</title>
        <authorList>
            <person name="Yu J."/>
            <person name="Hulse-Kemp A.M."/>
            <person name="Babiker E."/>
            <person name="Staton M."/>
        </authorList>
    </citation>
    <scope>NUCLEOTIDE SEQUENCE [LARGE SCALE GENOMIC DNA]</scope>
    <source>
        <strain evidence="2">cv. NJ 8807/NJ 8810</strain>
        <tissue evidence="1">Young leaf</tissue>
    </source>
</reference>
<dbReference type="EMBL" id="CM037161">
    <property type="protein sequence ID" value="KAH7855794.1"/>
    <property type="molecule type" value="Genomic_DNA"/>
</dbReference>
<name>A0ACB7YRJ7_9ERIC</name>
<comment type="caution">
    <text evidence="1">The sequence shown here is derived from an EMBL/GenBank/DDBJ whole genome shotgun (WGS) entry which is preliminary data.</text>
</comment>
<protein>
    <submittedName>
        <fullName evidence="1">Uncharacterized protein</fullName>
    </submittedName>
</protein>
<dbReference type="Proteomes" id="UP000828048">
    <property type="component" value="Chromosome 11"/>
</dbReference>
<keyword evidence="2" id="KW-1185">Reference proteome</keyword>
<evidence type="ECO:0000313" key="1">
    <source>
        <dbReference type="EMBL" id="KAH7855794.1"/>
    </source>
</evidence>
<organism evidence="1 2">
    <name type="scientific">Vaccinium darrowii</name>
    <dbReference type="NCBI Taxonomy" id="229202"/>
    <lineage>
        <taxon>Eukaryota</taxon>
        <taxon>Viridiplantae</taxon>
        <taxon>Streptophyta</taxon>
        <taxon>Embryophyta</taxon>
        <taxon>Tracheophyta</taxon>
        <taxon>Spermatophyta</taxon>
        <taxon>Magnoliopsida</taxon>
        <taxon>eudicotyledons</taxon>
        <taxon>Gunneridae</taxon>
        <taxon>Pentapetalae</taxon>
        <taxon>asterids</taxon>
        <taxon>Ericales</taxon>
        <taxon>Ericaceae</taxon>
        <taxon>Vaccinioideae</taxon>
        <taxon>Vaccinieae</taxon>
        <taxon>Vaccinium</taxon>
    </lineage>
</organism>